<dbReference type="Pfam" id="PF01510">
    <property type="entry name" value="Amidase_2"/>
    <property type="match status" value="1"/>
</dbReference>
<keyword evidence="5" id="KW-0961">Cell wall biogenesis/degradation</keyword>
<name>A0A175RN79_9HYPH</name>
<dbReference type="InterPro" id="IPR036366">
    <property type="entry name" value="PGBDSf"/>
</dbReference>
<dbReference type="InterPro" id="IPR002502">
    <property type="entry name" value="Amidase_domain"/>
</dbReference>
<comment type="catalytic activity">
    <reaction evidence="1">
        <text>Hydrolyzes the link between N-acetylmuramoyl residues and L-amino acid residues in certain cell-wall glycopeptides.</text>
        <dbReference type="EC" id="3.5.1.28"/>
    </reaction>
</comment>
<dbReference type="PATRIC" id="fig|401562.4.peg.2581"/>
<sequence length="244" mass="26759">MSRCVPSPSHNERRGQAGPDMLLLHYTGMRTGAAALARLTDPASEVSAHYVVEEDGEIIQLVPEARRAWHAGRGSWQGREDVNSRAIGIEIVNPGHEHGYRPFPQRQIDAVIELCKDCGNRWSILPQLVLAHSDIAPARKEDPGELFPWDQLFSAGVGLWFASKHKQNKALLAEGDRGAAVAAYQSQLAAYGYGIRNDGIFGPETASVTRAFQRHFRPVRVDGCVDQETGEVLTQLLQTVQTGG</sequence>
<evidence type="ECO:0000259" key="6">
    <source>
        <dbReference type="SMART" id="SM00644"/>
    </source>
</evidence>
<evidence type="ECO:0000313" key="7">
    <source>
        <dbReference type="EMBL" id="KTR05107.1"/>
    </source>
</evidence>
<dbReference type="Pfam" id="PF01471">
    <property type="entry name" value="PG_binding_1"/>
    <property type="match status" value="1"/>
</dbReference>
<dbReference type="SMART" id="SM00644">
    <property type="entry name" value="Ami_2"/>
    <property type="match status" value="1"/>
</dbReference>
<protein>
    <recommendedName>
        <fullName evidence="3">N-acetylmuramoyl-L-alanine amidase</fullName>
        <ecNumber evidence="3">3.5.1.28</ecNumber>
    </recommendedName>
</protein>
<dbReference type="GO" id="GO:0009254">
    <property type="term" value="P:peptidoglycan turnover"/>
    <property type="evidence" value="ECO:0007669"/>
    <property type="project" value="TreeGrafter"/>
</dbReference>
<proteinExistence type="inferred from homology"/>
<keyword evidence="8" id="KW-1185">Reference proteome</keyword>
<comment type="similarity">
    <text evidence="2">Belongs to the N-acetylmuramoyl-L-alanine amidase 2 family.</text>
</comment>
<feature type="domain" description="N-acetylmuramoyl-L-alanine amidase" evidence="6">
    <location>
        <begin position="9"/>
        <end position="144"/>
    </location>
</feature>
<accession>A0A175RN79</accession>
<dbReference type="Gene3D" id="1.10.101.10">
    <property type="entry name" value="PGBD-like superfamily/PGBD"/>
    <property type="match status" value="1"/>
</dbReference>
<dbReference type="InterPro" id="IPR002477">
    <property type="entry name" value="Peptidoglycan-bd-like"/>
</dbReference>
<dbReference type="SUPFAM" id="SSF47090">
    <property type="entry name" value="PGBD-like"/>
    <property type="match status" value="1"/>
</dbReference>
<dbReference type="AlphaFoldDB" id="A0A175RN79"/>
<dbReference type="GO" id="GO:0071555">
    <property type="term" value="P:cell wall organization"/>
    <property type="evidence" value="ECO:0007669"/>
    <property type="project" value="UniProtKB-KW"/>
</dbReference>
<comment type="caution">
    <text evidence="7">The sequence shown here is derived from an EMBL/GenBank/DDBJ whole genome shotgun (WGS) entry which is preliminary data.</text>
</comment>
<dbReference type="PANTHER" id="PTHR30417">
    <property type="entry name" value="N-ACETYLMURAMOYL-L-ALANINE AMIDASE AMID"/>
    <property type="match status" value="1"/>
</dbReference>
<dbReference type="GO" id="GO:0009253">
    <property type="term" value="P:peptidoglycan catabolic process"/>
    <property type="evidence" value="ECO:0007669"/>
    <property type="project" value="InterPro"/>
</dbReference>
<dbReference type="EC" id="3.5.1.28" evidence="3"/>
<evidence type="ECO:0000256" key="5">
    <source>
        <dbReference type="ARBA" id="ARBA00023316"/>
    </source>
</evidence>
<dbReference type="GO" id="GO:0008745">
    <property type="term" value="F:N-acetylmuramoyl-L-alanine amidase activity"/>
    <property type="evidence" value="ECO:0007669"/>
    <property type="project" value="UniProtKB-EC"/>
</dbReference>
<dbReference type="SUPFAM" id="SSF55846">
    <property type="entry name" value="N-acetylmuramoyl-L-alanine amidase-like"/>
    <property type="match status" value="1"/>
</dbReference>
<organism evidence="7 8">
    <name type="scientific">Aureimonas ureilytica</name>
    <dbReference type="NCBI Taxonomy" id="401562"/>
    <lineage>
        <taxon>Bacteria</taxon>
        <taxon>Pseudomonadati</taxon>
        <taxon>Pseudomonadota</taxon>
        <taxon>Alphaproteobacteria</taxon>
        <taxon>Hyphomicrobiales</taxon>
        <taxon>Aurantimonadaceae</taxon>
        <taxon>Aureimonas</taxon>
    </lineage>
</organism>
<dbReference type="Gene3D" id="3.40.80.10">
    <property type="entry name" value="Peptidoglycan recognition protein-like"/>
    <property type="match status" value="1"/>
</dbReference>
<evidence type="ECO:0000256" key="2">
    <source>
        <dbReference type="ARBA" id="ARBA00007553"/>
    </source>
</evidence>
<gene>
    <name evidence="7" type="ORF">NS365_13965</name>
</gene>
<dbReference type="InterPro" id="IPR036505">
    <property type="entry name" value="Amidase/PGRP_sf"/>
</dbReference>
<evidence type="ECO:0000313" key="8">
    <source>
        <dbReference type="Proteomes" id="UP000078529"/>
    </source>
</evidence>
<evidence type="ECO:0000256" key="1">
    <source>
        <dbReference type="ARBA" id="ARBA00001561"/>
    </source>
</evidence>
<dbReference type="Proteomes" id="UP000078529">
    <property type="component" value="Unassembled WGS sequence"/>
</dbReference>
<dbReference type="CDD" id="cd06583">
    <property type="entry name" value="PGRP"/>
    <property type="match status" value="1"/>
</dbReference>
<reference evidence="7 8" key="1">
    <citation type="journal article" date="2016" name="Front. Microbiol.">
        <title>Genomic Resource of Rice Seed Associated Bacteria.</title>
        <authorList>
            <person name="Midha S."/>
            <person name="Bansal K."/>
            <person name="Sharma S."/>
            <person name="Kumar N."/>
            <person name="Patil P.P."/>
            <person name="Chaudhry V."/>
            <person name="Patil P.B."/>
        </authorList>
    </citation>
    <scope>NUCLEOTIDE SEQUENCE [LARGE SCALE GENOMIC DNA]</scope>
    <source>
        <strain evidence="7 8">NS365</strain>
    </source>
</reference>
<dbReference type="InterPro" id="IPR051206">
    <property type="entry name" value="NAMLAA_amidase_2"/>
</dbReference>
<dbReference type="EMBL" id="LDQA01000028">
    <property type="protein sequence ID" value="KTR05107.1"/>
    <property type="molecule type" value="Genomic_DNA"/>
</dbReference>
<evidence type="ECO:0000256" key="4">
    <source>
        <dbReference type="ARBA" id="ARBA00022801"/>
    </source>
</evidence>
<dbReference type="GO" id="GO:0019867">
    <property type="term" value="C:outer membrane"/>
    <property type="evidence" value="ECO:0007669"/>
    <property type="project" value="TreeGrafter"/>
</dbReference>
<dbReference type="PANTHER" id="PTHR30417:SF1">
    <property type="entry name" value="N-ACETYLMURAMOYL-L-ALANINE AMIDASE AMID"/>
    <property type="match status" value="1"/>
</dbReference>
<dbReference type="InterPro" id="IPR036365">
    <property type="entry name" value="PGBD-like_sf"/>
</dbReference>
<keyword evidence="4" id="KW-0378">Hydrolase</keyword>
<evidence type="ECO:0000256" key="3">
    <source>
        <dbReference type="ARBA" id="ARBA00011901"/>
    </source>
</evidence>